<keyword evidence="4" id="KW-0411">Iron-sulfur</keyword>
<dbReference type="Gene3D" id="1.10.1660.10">
    <property type="match status" value="1"/>
</dbReference>
<sequence length="161" mass="18115">MNKPGESLLTITEVARRSGVMASALRFYETRGLIHSIRAGSGHRRYPRSVLRRIAYVVFAQRIGFSLDEIIQQLTGLSLNSAPAGEDWRRLTATWKTRVQQRIAELERLNMSLDECIGCGCMSLEHCKLNNPEDIYSRNGCGARRWLGDQKIVIPGVPQAD</sequence>
<organism evidence="7 8">
    <name type="scientific">Pseudomonas chlororaphis</name>
    <dbReference type="NCBI Taxonomy" id="587753"/>
    <lineage>
        <taxon>Bacteria</taxon>
        <taxon>Pseudomonadati</taxon>
        <taxon>Pseudomonadota</taxon>
        <taxon>Gammaproteobacteria</taxon>
        <taxon>Pseudomonadales</taxon>
        <taxon>Pseudomonadaceae</taxon>
        <taxon>Pseudomonas</taxon>
    </lineage>
</organism>
<dbReference type="EMBL" id="MSCT01000014">
    <property type="protein sequence ID" value="OLF53437.1"/>
    <property type="molecule type" value="Genomic_DNA"/>
</dbReference>
<dbReference type="PROSITE" id="PS50937">
    <property type="entry name" value="HTH_MERR_2"/>
    <property type="match status" value="1"/>
</dbReference>
<dbReference type="GO" id="GO:0051537">
    <property type="term" value="F:2 iron, 2 sulfur cluster binding"/>
    <property type="evidence" value="ECO:0007669"/>
    <property type="project" value="UniProtKB-KW"/>
</dbReference>
<protein>
    <recommendedName>
        <fullName evidence="1">Redox-sensitive transcriptional activator SoxR</fullName>
    </recommendedName>
</protein>
<dbReference type="GO" id="GO:0003700">
    <property type="term" value="F:DNA-binding transcription factor activity"/>
    <property type="evidence" value="ECO:0007669"/>
    <property type="project" value="InterPro"/>
</dbReference>
<name>A0A1Q8ENQ8_9PSED</name>
<keyword evidence="2" id="KW-0001">2Fe-2S</keyword>
<dbReference type="PRINTS" id="PR00040">
    <property type="entry name" value="HTHMERR"/>
</dbReference>
<proteinExistence type="predicted"/>
<evidence type="ECO:0000313" key="7">
    <source>
        <dbReference type="EMBL" id="OLF53437.1"/>
    </source>
</evidence>
<dbReference type="RefSeq" id="WP_075120267.1">
    <property type="nucleotide sequence ID" value="NZ_MSCT01000014.1"/>
</dbReference>
<dbReference type="GO" id="GO:0003677">
    <property type="term" value="F:DNA binding"/>
    <property type="evidence" value="ECO:0007669"/>
    <property type="project" value="UniProtKB-KW"/>
</dbReference>
<keyword evidence="3" id="KW-0408">Iron</keyword>
<dbReference type="InterPro" id="IPR000551">
    <property type="entry name" value="MerR-type_HTH_dom"/>
</dbReference>
<evidence type="ECO:0000313" key="8">
    <source>
        <dbReference type="Proteomes" id="UP000185578"/>
    </source>
</evidence>
<dbReference type="Pfam" id="PF13411">
    <property type="entry name" value="MerR_1"/>
    <property type="match status" value="1"/>
</dbReference>
<evidence type="ECO:0000256" key="2">
    <source>
        <dbReference type="ARBA" id="ARBA00022714"/>
    </source>
</evidence>
<comment type="caution">
    <text evidence="7">The sequence shown here is derived from an EMBL/GenBank/DDBJ whole genome shotgun (WGS) entry which is preliminary data.</text>
</comment>
<evidence type="ECO:0000256" key="3">
    <source>
        <dbReference type="ARBA" id="ARBA00023004"/>
    </source>
</evidence>
<dbReference type="SMART" id="SM00422">
    <property type="entry name" value="HTH_MERR"/>
    <property type="match status" value="1"/>
</dbReference>
<keyword evidence="2" id="KW-0479">Metal-binding</keyword>
<dbReference type="InterPro" id="IPR010211">
    <property type="entry name" value="Redox-sen_tscrpt-act_SoxR"/>
</dbReference>
<dbReference type="OrthoDB" id="9802944at2"/>
<reference evidence="7 8" key="1">
    <citation type="submission" date="2016-12" db="EMBL/GenBank/DDBJ databases">
        <authorList>
            <person name="Song W.-J."/>
            <person name="Kurnit D.M."/>
        </authorList>
    </citation>
    <scope>NUCLEOTIDE SEQUENCE [LARGE SCALE GENOMIC DNA]</scope>
    <source>
        <strain evidence="7 8">PCL1601</strain>
    </source>
</reference>
<dbReference type="InterPro" id="IPR047057">
    <property type="entry name" value="MerR_fam"/>
</dbReference>
<dbReference type="GO" id="GO:0006979">
    <property type="term" value="P:response to oxidative stress"/>
    <property type="evidence" value="ECO:0007669"/>
    <property type="project" value="InterPro"/>
</dbReference>
<evidence type="ECO:0000256" key="1">
    <source>
        <dbReference type="ARBA" id="ARBA00014474"/>
    </source>
</evidence>
<feature type="domain" description="HTH merR-type" evidence="6">
    <location>
        <begin position="8"/>
        <end position="76"/>
    </location>
</feature>
<evidence type="ECO:0000256" key="4">
    <source>
        <dbReference type="ARBA" id="ARBA00023014"/>
    </source>
</evidence>
<accession>A0A1Q8ENQ8</accession>
<dbReference type="PANTHER" id="PTHR30204:SF0">
    <property type="entry name" value="REDOX-SENSITIVE TRANSCRIPTIONAL ACTIVATOR SOXR"/>
    <property type="match status" value="1"/>
</dbReference>
<evidence type="ECO:0000256" key="5">
    <source>
        <dbReference type="ARBA" id="ARBA00023125"/>
    </source>
</evidence>
<dbReference type="InterPro" id="IPR009061">
    <property type="entry name" value="DNA-bd_dom_put_sf"/>
</dbReference>
<gene>
    <name evidence="7" type="ORF">BTN82_16905</name>
</gene>
<keyword evidence="5" id="KW-0238">DNA-binding</keyword>
<dbReference type="NCBIfam" id="TIGR01950">
    <property type="entry name" value="SoxR"/>
    <property type="match status" value="1"/>
</dbReference>
<dbReference type="PANTHER" id="PTHR30204">
    <property type="entry name" value="REDOX-CYCLING DRUG-SENSING TRANSCRIPTIONAL ACTIVATOR SOXR"/>
    <property type="match status" value="1"/>
</dbReference>
<evidence type="ECO:0000259" key="6">
    <source>
        <dbReference type="PROSITE" id="PS50937"/>
    </source>
</evidence>
<dbReference type="SUPFAM" id="SSF46955">
    <property type="entry name" value="Putative DNA-binding domain"/>
    <property type="match status" value="1"/>
</dbReference>
<dbReference type="AlphaFoldDB" id="A0A1Q8ENQ8"/>
<dbReference type="Proteomes" id="UP000185578">
    <property type="component" value="Unassembled WGS sequence"/>
</dbReference>